<proteinExistence type="predicted"/>
<evidence type="ECO:0000313" key="3">
    <source>
        <dbReference type="EMBL" id="VAX05151.1"/>
    </source>
</evidence>
<accession>A0A3B1ATV5</accession>
<dbReference type="NCBIfam" id="TIGR02293">
    <property type="entry name" value="TAS_TIGR02293"/>
    <property type="match status" value="1"/>
</dbReference>
<feature type="domain" description="Antitoxin Xre-like helix-turn-helix" evidence="2">
    <location>
        <begin position="23"/>
        <end position="83"/>
    </location>
</feature>
<sequence length="140" mass="15887">MIQAEKIAAVMGMPCKLHSLGELSDAVAQGLPKKVLQATLKHITTDREVAKQISNQLISPATFKRRRTVLTPQESERVERLARVFATAYEVWDDEEDTRQFLFTPHPMLNHHRPIDAAMSELGARQVEEILWNLQYGLPA</sequence>
<dbReference type="InterPro" id="IPR011979">
    <property type="entry name" value="Antitox_Xre"/>
</dbReference>
<dbReference type="Pfam" id="PF20432">
    <property type="entry name" value="Xre-like-HTH"/>
    <property type="match status" value="1"/>
</dbReference>
<dbReference type="InterPro" id="IPR024467">
    <property type="entry name" value="Xre/MbcA/ParS-like_toxin-bd"/>
</dbReference>
<dbReference type="InterPro" id="IPR046847">
    <property type="entry name" value="Xre-like_HTH"/>
</dbReference>
<organism evidence="3">
    <name type="scientific">hydrothermal vent metagenome</name>
    <dbReference type="NCBI Taxonomy" id="652676"/>
    <lineage>
        <taxon>unclassified sequences</taxon>
        <taxon>metagenomes</taxon>
        <taxon>ecological metagenomes</taxon>
    </lineage>
</organism>
<evidence type="ECO:0000259" key="2">
    <source>
        <dbReference type="Pfam" id="PF20432"/>
    </source>
</evidence>
<protein>
    <submittedName>
        <fullName evidence="3">Uncharacterized protein</fullName>
    </submittedName>
</protein>
<gene>
    <name evidence="3" type="ORF">MNBD_GAMMA20-1813</name>
</gene>
<feature type="domain" description="Antitoxin Xre/MbcA/ParS-like toxin-binding" evidence="1">
    <location>
        <begin position="88"/>
        <end position="137"/>
    </location>
</feature>
<dbReference type="GO" id="GO:0003677">
    <property type="term" value="F:DNA binding"/>
    <property type="evidence" value="ECO:0007669"/>
    <property type="project" value="InterPro"/>
</dbReference>
<name>A0A3B1ATV5_9ZZZZ</name>
<reference evidence="3" key="1">
    <citation type="submission" date="2018-06" db="EMBL/GenBank/DDBJ databases">
        <authorList>
            <person name="Zhirakovskaya E."/>
        </authorList>
    </citation>
    <scope>NUCLEOTIDE SEQUENCE</scope>
</reference>
<dbReference type="EMBL" id="UOFU01000411">
    <property type="protein sequence ID" value="VAX05151.1"/>
    <property type="molecule type" value="Genomic_DNA"/>
</dbReference>
<evidence type="ECO:0000259" key="1">
    <source>
        <dbReference type="Pfam" id="PF09722"/>
    </source>
</evidence>
<dbReference type="Pfam" id="PF09722">
    <property type="entry name" value="Xre_MbcA_ParS_C"/>
    <property type="match status" value="1"/>
</dbReference>
<dbReference type="AlphaFoldDB" id="A0A3B1ATV5"/>